<evidence type="ECO:0000256" key="1">
    <source>
        <dbReference type="ARBA" id="ARBA00022679"/>
    </source>
</evidence>
<evidence type="ECO:0000313" key="6">
    <source>
        <dbReference type="EMBL" id="QDH87400.1"/>
    </source>
</evidence>
<evidence type="ECO:0000256" key="3">
    <source>
        <dbReference type="ARBA" id="ARBA00022953"/>
    </source>
</evidence>
<dbReference type="EMBL" id="MN033347">
    <property type="protein sequence ID" value="QDH87400.1"/>
    <property type="molecule type" value="Genomic_DNA"/>
</dbReference>
<dbReference type="Gene3D" id="3.30.70.270">
    <property type="match status" value="1"/>
</dbReference>
<dbReference type="Pfam" id="PF00998">
    <property type="entry name" value="RdRP_3"/>
    <property type="match status" value="1"/>
</dbReference>
<protein>
    <recommendedName>
        <fullName evidence="4">RNA-directed RNA polymerase</fullName>
        <ecNumber evidence="4">2.7.7.48</ecNumber>
    </recommendedName>
</protein>
<dbReference type="SUPFAM" id="SSF56672">
    <property type="entry name" value="DNA/RNA polymerases"/>
    <property type="match status" value="1"/>
</dbReference>
<gene>
    <name evidence="6" type="ORF">H4Bulk47240_000002</name>
</gene>
<name>A0A514D1C3_9VIRU</name>
<keyword evidence="4 6" id="KW-0696">RNA-directed RNA polymerase</keyword>
<organism evidence="6">
    <name type="scientific">Riboviria sp</name>
    <dbReference type="NCBI Taxonomy" id="2585031"/>
    <lineage>
        <taxon>Viruses</taxon>
        <taxon>Riboviria</taxon>
    </lineage>
</organism>
<sequence length="505" mass="57685">MALPKLPCIYRVFAHHDCIHNQLTAIHNRVCGKVPEPNPVRIKSLVETARRIGRSLGHVAPITLDEFVDHYTGAKKERYREAADQYRRNGITKKDAAVKMFIKLEKIRYKEYPKGHKKNNPDPRAIQFRNPVFSTVFATYLKPIENKIYNMRGNRANKLPPTRVIGKGLNQGQRASLLREKMSRFSSPVVISLDMSRFDQHVGKDLLHVEHTLYFQCNNDPEFVQLCSWQIVNHVTTSKGIKYVTLGKRMSGDMNTACGNCVIVVVMVADFFKNRPETWDLLDDGDDMLLIVESSVAKRIQEEITAHFLECGMEAEVEGIATNICDVEWCQSKVVFRDHNDPLFVRHPAKVMSGALAGPKWENTKVLASRQKLCYTIGLCELILNKGIPVLQAYACALMRNAGTTKTTRVDQTEQLYYRVKAELRKSRLVSLPRTSPAAITPFARETFERAFGISVDDQLRWESYLDSWRFTLETPLPMPCPISVQDWVWEGEDYEWHGGGEPIL</sequence>
<dbReference type="GO" id="GO:0039694">
    <property type="term" value="P:viral RNA genome replication"/>
    <property type="evidence" value="ECO:0007669"/>
    <property type="project" value="InterPro"/>
</dbReference>
<dbReference type="InterPro" id="IPR007094">
    <property type="entry name" value="RNA-dir_pol_PSvirus"/>
</dbReference>
<dbReference type="PROSITE" id="PS50507">
    <property type="entry name" value="RDRP_SSRNA_POS"/>
    <property type="match status" value="1"/>
</dbReference>
<dbReference type="GO" id="GO:0003723">
    <property type="term" value="F:RNA binding"/>
    <property type="evidence" value="ECO:0007669"/>
    <property type="project" value="InterPro"/>
</dbReference>
<comment type="catalytic activity">
    <reaction evidence="4">
        <text>RNA(n) + a ribonucleoside 5'-triphosphate = RNA(n+1) + diphosphate</text>
        <dbReference type="Rhea" id="RHEA:21248"/>
        <dbReference type="Rhea" id="RHEA-COMP:14527"/>
        <dbReference type="Rhea" id="RHEA-COMP:17342"/>
        <dbReference type="ChEBI" id="CHEBI:33019"/>
        <dbReference type="ChEBI" id="CHEBI:61557"/>
        <dbReference type="ChEBI" id="CHEBI:140395"/>
        <dbReference type="EC" id="2.7.7.48"/>
    </reaction>
</comment>
<proteinExistence type="predicted"/>
<keyword evidence="3 4" id="KW-0693">Viral RNA replication</keyword>
<feature type="domain" description="RdRp catalytic" evidence="5">
    <location>
        <begin position="188"/>
        <end position="300"/>
    </location>
</feature>
<keyword evidence="4" id="KW-0547">Nucleotide-binding</keyword>
<accession>A0A514D1C3</accession>
<reference evidence="6" key="1">
    <citation type="submission" date="2019-05" db="EMBL/GenBank/DDBJ databases">
        <title>Metatranscriptomic reconstruction reveals RNA viruses with the potential to shape carbon cycling in soil.</title>
        <authorList>
            <person name="Starr E.P."/>
            <person name="Nuccio E."/>
            <person name="Pett-Ridge J."/>
            <person name="Banfield J.F."/>
            <person name="Firestone M.K."/>
        </authorList>
    </citation>
    <scope>NUCLEOTIDE SEQUENCE</scope>
    <source>
        <strain evidence="6">H4_Bulk_47_scaffold_240</strain>
    </source>
</reference>
<keyword evidence="2 4" id="KW-0548">Nucleotidyltransferase</keyword>
<dbReference type="EC" id="2.7.7.48" evidence="4"/>
<dbReference type="CDD" id="cd23179">
    <property type="entry name" value="ps_ssRNAv_Tolivirales_RdRp"/>
    <property type="match status" value="1"/>
</dbReference>
<dbReference type="GO" id="GO:0000166">
    <property type="term" value="F:nucleotide binding"/>
    <property type="evidence" value="ECO:0007669"/>
    <property type="project" value="UniProtKB-KW"/>
</dbReference>
<dbReference type="InterPro" id="IPR002166">
    <property type="entry name" value="RNA_pol_HCV"/>
</dbReference>
<evidence type="ECO:0000256" key="4">
    <source>
        <dbReference type="RuleBase" id="RU363062"/>
    </source>
</evidence>
<evidence type="ECO:0000259" key="5">
    <source>
        <dbReference type="PROSITE" id="PS50507"/>
    </source>
</evidence>
<dbReference type="InterPro" id="IPR043502">
    <property type="entry name" value="DNA/RNA_pol_sf"/>
</dbReference>
<evidence type="ECO:0000256" key="2">
    <source>
        <dbReference type="ARBA" id="ARBA00022695"/>
    </source>
</evidence>
<keyword evidence="1 4" id="KW-0808">Transferase</keyword>
<dbReference type="GO" id="GO:0003968">
    <property type="term" value="F:RNA-directed RNA polymerase activity"/>
    <property type="evidence" value="ECO:0007669"/>
    <property type="project" value="UniProtKB-KW"/>
</dbReference>
<dbReference type="InterPro" id="IPR043128">
    <property type="entry name" value="Rev_trsase/Diguanyl_cyclase"/>
</dbReference>